<gene>
    <name evidence="2" type="ORF">EVAR_102707_1</name>
</gene>
<evidence type="ECO:0000313" key="2">
    <source>
        <dbReference type="EMBL" id="GBP14019.1"/>
    </source>
</evidence>
<organism evidence="2 3">
    <name type="scientific">Eumeta variegata</name>
    <name type="common">Bagworm moth</name>
    <name type="synonym">Eumeta japonica</name>
    <dbReference type="NCBI Taxonomy" id="151549"/>
    <lineage>
        <taxon>Eukaryota</taxon>
        <taxon>Metazoa</taxon>
        <taxon>Ecdysozoa</taxon>
        <taxon>Arthropoda</taxon>
        <taxon>Hexapoda</taxon>
        <taxon>Insecta</taxon>
        <taxon>Pterygota</taxon>
        <taxon>Neoptera</taxon>
        <taxon>Endopterygota</taxon>
        <taxon>Lepidoptera</taxon>
        <taxon>Glossata</taxon>
        <taxon>Ditrysia</taxon>
        <taxon>Tineoidea</taxon>
        <taxon>Psychidae</taxon>
        <taxon>Oiketicinae</taxon>
        <taxon>Eumeta</taxon>
    </lineage>
</organism>
<accession>A0A4C1THL7</accession>
<sequence>MLKSHSRSAHSALTQSRSPPGEQTKPLSHAASCQLHSRMNHIIAVYGPADARTGPRRANEQENQQSRWPTPPMDTRSLKGVTDTLQTSWERTVYLMEEERSGPPELLTQCTKRKSRSCYFMSVFCERGIRPVEPPIYILQPSLATARCCHSNLAVYIDLGRLHNLFRWSSSDHTSIDERDIEHMKT</sequence>
<feature type="region of interest" description="Disordered" evidence="1">
    <location>
        <begin position="1"/>
        <end position="31"/>
    </location>
</feature>
<proteinExistence type="predicted"/>
<dbReference type="AlphaFoldDB" id="A0A4C1THL7"/>
<dbReference type="EMBL" id="BGZK01000061">
    <property type="protein sequence ID" value="GBP14019.1"/>
    <property type="molecule type" value="Genomic_DNA"/>
</dbReference>
<name>A0A4C1THL7_EUMVA</name>
<protein>
    <submittedName>
        <fullName evidence="2">Uncharacterized protein</fullName>
    </submittedName>
</protein>
<evidence type="ECO:0000313" key="3">
    <source>
        <dbReference type="Proteomes" id="UP000299102"/>
    </source>
</evidence>
<keyword evidence="3" id="KW-1185">Reference proteome</keyword>
<reference evidence="2 3" key="1">
    <citation type="journal article" date="2019" name="Commun. Biol.">
        <title>The bagworm genome reveals a unique fibroin gene that provides high tensile strength.</title>
        <authorList>
            <person name="Kono N."/>
            <person name="Nakamura H."/>
            <person name="Ohtoshi R."/>
            <person name="Tomita M."/>
            <person name="Numata K."/>
            <person name="Arakawa K."/>
        </authorList>
    </citation>
    <scope>NUCLEOTIDE SEQUENCE [LARGE SCALE GENOMIC DNA]</scope>
</reference>
<feature type="compositionally biased region" description="Polar residues" evidence="1">
    <location>
        <begin position="9"/>
        <end position="18"/>
    </location>
</feature>
<dbReference type="Proteomes" id="UP000299102">
    <property type="component" value="Unassembled WGS sequence"/>
</dbReference>
<evidence type="ECO:0000256" key="1">
    <source>
        <dbReference type="SAM" id="MobiDB-lite"/>
    </source>
</evidence>
<comment type="caution">
    <text evidence="2">The sequence shown here is derived from an EMBL/GenBank/DDBJ whole genome shotgun (WGS) entry which is preliminary data.</text>
</comment>
<feature type="region of interest" description="Disordered" evidence="1">
    <location>
        <begin position="49"/>
        <end position="80"/>
    </location>
</feature>